<dbReference type="GO" id="GO:0008233">
    <property type="term" value="F:peptidase activity"/>
    <property type="evidence" value="ECO:0007669"/>
    <property type="project" value="UniProtKB-KW"/>
</dbReference>
<keyword evidence="4 5" id="KW-0143">Chaperone</keyword>
<dbReference type="EMBL" id="JANUAU010000002">
    <property type="protein sequence ID" value="MCS3676959.1"/>
    <property type="molecule type" value="Genomic_DNA"/>
</dbReference>
<dbReference type="InterPro" id="IPR027417">
    <property type="entry name" value="P-loop_NTPase"/>
</dbReference>
<dbReference type="Gene3D" id="3.40.50.300">
    <property type="entry name" value="P-loop containing nucleotide triphosphate hydrolases"/>
    <property type="match status" value="2"/>
</dbReference>
<gene>
    <name evidence="5" type="primary">hslU</name>
    <name evidence="9" type="ORF">GGP71_000866</name>
</gene>
<dbReference type="InterPro" id="IPR050052">
    <property type="entry name" value="ATP-dep_Clp_protease_ClpX"/>
</dbReference>
<comment type="similarity">
    <text evidence="1 5">Belongs to the ClpX chaperone family. HslU subfamily.</text>
</comment>
<dbReference type="FunFam" id="3.40.50.300:FF:000220">
    <property type="entry name" value="ATP-dependent protease ATPase subunit HslU"/>
    <property type="match status" value="1"/>
</dbReference>
<evidence type="ECO:0000259" key="8">
    <source>
        <dbReference type="SMART" id="SM01086"/>
    </source>
</evidence>
<evidence type="ECO:0000256" key="1">
    <source>
        <dbReference type="ARBA" id="ARBA00009771"/>
    </source>
</evidence>
<dbReference type="SUPFAM" id="SSF52540">
    <property type="entry name" value="P-loop containing nucleoside triphosphate hydrolases"/>
    <property type="match status" value="1"/>
</dbReference>
<dbReference type="GO" id="GO:0009376">
    <property type="term" value="C:HslUV protease complex"/>
    <property type="evidence" value="ECO:0007669"/>
    <property type="project" value="UniProtKB-UniRule"/>
</dbReference>
<feature type="binding site" evidence="5">
    <location>
        <position position="25"/>
    </location>
    <ligand>
        <name>ATP</name>
        <dbReference type="ChEBI" id="CHEBI:30616"/>
    </ligand>
</feature>
<dbReference type="SMART" id="SM01086">
    <property type="entry name" value="ClpB_D2-small"/>
    <property type="match status" value="1"/>
</dbReference>
<keyword evidence="9" id="KW-0378">Hydrolase</keyword>
<feature type="binding site" evidence="5">
    <location>
        <begin position="67"/>
        <end position="72"/>
    </location>
    <ligand>
        <name>ATP</name>
        <dbReference type="ChEBI" id="CHEBI:30616"/>
    </ligand>
</feature>
<dbReference type="PANTHER" id="PTHR48102">
    <property type="entry name" value="ATP-DEPENDENT CLP PROTEASE ATP-BINDING SUBUNIT CLPX-LIKE, MITOCHONDRIAL-RELATED"/>
    <property type="match status" value="1"/>
</dbReference>
<name>A0A9X2PY91_9BACT</name>
<evidence type="ECO:0000256" key="4">
    <source>
        <dbReference type="ARBA" id="ARBA00023186"/>
    </source>
</evidence>
<dbReference type="GO" id="GO:0043335">
    <property type="term" value="P:protein unfolding"/>
    <property type="evidence" value="ECO:0007669"/>
    <property type="project" value="UniProtKB-UniRule"/>
</dbReference>
<dbReference type="RefSeq" id="WP_259079575.1">
    <property type="nucleotide sequence ID" value="NZ_JANUAU010000002.1"/>
</dbReference>
<dbReference type="Proteomes" id="UP001155027">
    <property type="component" value="Unassembled WGS sequence"/>
</dbReference>
<feature type="domain" description="Clp ATPase C-terminal" evidence="8">
    <location>
        <begin position="371"/>
        <end position="467"/>
    </location>
</feature>
<feature type="binding site" evidence="5">
    <location>
        <position position="429"/>
    </location>
    <ligand>
        <name>ATP</name>
        <dbReference type="ChEBI" id="CHEBI:30616"/>
    </ligand>
</feature>
<evidence type="ECO:0000256" key="6">
    <source>
        <dbReference type="SAM" id="MobiDB-lite"/>
    </source>
</evidence>
<feature type="region of interest" description="Disordered" evidence="6">
    <location>
        <begin position="138"/>
        <end position="187"/>
    </location>
</feature>
<dbReference type="NCBIfam" id="NF003544">
    <property type="entry name" value="PRK05201.1"/>
    <property type="match status" value="1"/>
</dbReference>
<dbReference type="AlphaFoldDB" id="A0A9X2PY91"/>
<evidence type="ECO:0000259" key="7">
    <source>
        <dbReference type="SMART" id="SM00382"/>
    </source>
</evidence>
<keyword evidence="9" id="KW-0645">Protease</keyword>
<evidence type="ECO:0000313" key="10">
    <source>
        <dbReference type="Proteomes" id="UP001155027"/>
    </source>
</evidence>
<protein>
    <recommendedName>
        <fullName evidence="5">ATP-dependent protease ATPase subunit HslU</fullName>
    </recommendedName>
    <alternativeName>
        <fullName evidence="5">Unfoldase HslU</fullName>
    </alternativeName>
</protein>
<keyword evidence="5" id="KW-0963">Cytoplasm</keyword>
<dbReference type="Gene3D" id="1.10.8.10">
    <property type="entry name" value="DNA helicase RuvA subunit, C-terminal domain"/>
    <property type="match status" value="1"/>
</dbReference>
<evidence type="ECO:0000256" key="3">
    <source>
        <dbReference type="ARBA" id="ARBA00022840"/>
    </source>
</evidence>
<feature type="binding site" evidence="5">
    <location>
        <position position="357"/>
    </location>
    <ligand>
        <name>ATP</name>
        <dbReference type="ChEBI" id="CHEBI:30616"/>
    </ligand>
</feature>
<feature type="domain" description="AAA+ ATPase" evidence="7">
    <location>
        <begin position="56"/>
        <end position="372"/>
    </location>
</feature>
<reference evidence="9" key="1">
    <citation type="submission" date="2022-08" db="EMBL/GenBank/DDBJ databases">
        <title>Genomic Encyclopedia of Type Strains, Phase V (KMG-V): Genome sequencing to study the core and pangenomes of soil and plant-associated prokaryotes.</title>
        <authorList>
            <person name="Whitman W."/>
        </authorList>
    </citation>
    <scope>NUCLEOTIDE SEQUENCE</scope>
    <source>
        <strain evidence="9">0</strain>
    </source>
</reference>
<keyword evidence="3 5" id="KW-0067">ATP-binding</keyword>
<dbReference type="InterPro" id="IPR003593">
    <property type="entry name" value="AAA+_ATPase"/>
</dbReference>
<dbReference type="PANTHER" id="PTHR48102:SF3">
    <property type="entry name" value="ATP-DEPENDENT PROTEASE ATPASE SUBUNIT HSLU"/>
    <property type="match status" value="1"/>
</dbReference>
<organism evidence="9 10">
    <name type="scientific">Salinibacter ruber</name>
    <dbReference type="NCBI Taxonomy" id="146919"/>
    <lineage>
        <taxon>Bacteria</taxon>
        <taxon>Pseudomonadati</taxon>
        <taxon>Rhodothermota</taxon>
        <taxon>Rhodothermia</taxon>
        <taxon>Rhodothermales</taxon>
        <taxon>Salinibacteraceae</taxon>
        <taxon>Salinibacter</taxon>
    </lineage>
</organism>
<comment type="subcellular location">
    <subcellularLocation>
        <location evidence="5">Cytoplasm</location>
    </subcellularLocation>
</comment>
<accession>A0A9X2PY91</accession>
<comment type="caution">
    <text evidence="9">The sequence shown here is derived from an EMBL/GenBank/DDBJ whole genome shotgun (WGS) entry which is preliminary data.</text>
</comment>
<dbReference type="InterPro" id="IPR004491">
    <property type="entry name" value="HslU"/>
</dbReference>
<evidence type="ECO:0000256" key="2">
    <source>
        <dbReference type="ARBA" id="ARBA00022741"/>
    </source>
</evidence>
<dbReference type="Gene3D" id="1.10.8.60">
    <property type="match status" value="1"/>
</dbReference>
<feature type="binding site" evidence="5">
    <location>
        <position position="287"/>
    </location>
    <ligand>
        <name>ATP</name>
        <dbReference type="ChEBI" id="CHEBI:30616"/>
    </ligand>
</feature>
<sequence>MPDVTQHVEDLTPRQIVDELDKYIIGQEDAKKNVAIALRNRWRRQNAPKDMRDEIVPNNIIMIGPTGVGKTEIARRLARLARAPFIKVEASKFTEVGYVGRDVDSMIRDLTDIAVNMVEKEHREEVQDRARELAEERILDILIPPDDDTQSQAGDGASDEPGFTVSDTDEAEAEGEQTSLRTRTREKFRDKLERGDLDDREIEIEVTSDSQSMMQMFGPMGMEEMGVNLEELFGSLGGGQKRKTRRVTVEEAREILTQEEAQKLIDMDQVKEDALERVQQAGIVFVDEIDKVASGTRTRDEGGQGAGVSRQGVQRDLLPIVEGSTVTTKHGMVETDHILFVASGAFHASKPSDLIPELQGRFPIRVELNNLDEDDFYKILTKPKNALVKQYRALFRSEDVTIEFEKEGVSELARIAAEVNADVENIGARRLHTVLTTLLEDLLFDVPEEIPPGSKITIDADMVRDRLSSIASSRDLSQYIL</sequence>
<dbReference type="GO" id="GO:0036402">
    <property type="term" value="F:proteasome-activating activity"/>
    <property type="evidence" value="ECO:0007669"/>
    <property type="project" value="UniProtKB-UniRule"/>
</dbReference>
<comment type="function">
    <text evidence="5">ATPase subunit of a proteasome-like degradation complex; this subunit has chaperone activity. The binding of ATP and its subsequent hydrolysis by HslU are essential for unfolding of protein substrates subsequently hydrolyzed by HslV. HslU recognizes the N-terminal part of its protein substrates and unfolds these before they are guided to HslV for hydrolysis.</text>
</comment>
<evidence type="ECO:0000256" key="5">
    <source>
        <dbReference type="HAMAP-Rule" id="MF_00249"/>
    </source>
</evidence>
<dbReference type="NCBIfam" id="TIGR00390">
    <property type="entry name" value="hslU"/>
    <property type="match status" value="1"/>
</dbReference>
<evidence type="ECO:0000313" key="9">
    <source>
        <dbReference type="EMBL" id="MCS3676959.1"/>
    </source>
</evidence>
<dbReference type="Pfam" id="PF07724">
    <property type="entry name" value="AAA_2"/>
    <property type="match status" value="1"/>
</dbReference>
<dbReference type="HAMAP" id="MF_00249">
    <property type="entry name" value="HslU"/>
    <property type="match status" value="1"/>
</dbReference>
<dbReference type="SMART" id="SM00382">
    <property type="entry name" value="AAA"/>
    <property type="match status" value="1"/>
</dbReference>
<proteinExistence type="inferred from homology"/>
<dbReference type="InterPro" id="IPR003959">
    <property type="entry name" value="ATPase_AAA_core"/>
</dbReference>
<dbReference type="GO" id="GO:0005524">
    <property type="term" value="F:ATP binding"/>
    <property type="evidence" value="ECO:0007669"/>
    <property type="project" value="UniProtKB-UniRule"/>
</dbReference>
<dbReference type="Pfam" id="PF00004">
    <property type="entry name" value="AAA"/>
    <property type="match status" value="1"/>
</dbReference>
<dbReference type="InterPro" id="IPR019489">
    <property type="entry name" value="Clp_ATPase_C"/>
</dbReference>
<dbReference type="GO" id="GO:0016887">
    <property type="term" value="F:ATP hydrolysis activity"/>
    <property type="evidence" value="ECO:0007669"/>
    <property type="project" value="InterPro"/>
</dbReference>
<comment type="subunit">
    <text evidence="5">A double ring-shaped homohexamer of HslV is capped on each side by a ring-shaped HslU homohexamer. The assembly of the HslU/HslV complex is dependent on binding of ATP.</text>
</comment>
<keyword evidence="2 5" id="KW-0547">Nucleotide-binding</keyword>